<feature type="transmembrane region" description="Helical" evidence="4">
    <location>
        <begin position="206"/>
        <end position="234"/>
    </location>
</feature>
<dbReference type="Pfam" id="PF10502">
    <property type="entry name" value="Peptidase_S26"/>
    <property type="match status" value="1"/>
</dbReference>
<evidence type="ECO:0000256" key="3">
    <source>
        <dbReference type="PIRSR" id="PIRSR600223-1"/>
    </source>
</evidence>
<evidence type="ECO:0000256" key="4">
    <source>
        <dbReference type="RuleBase" id="RU362042"/>
    </source>
</evidence>
<dbReference type="Proteomes" id="UP000243342">
    <property type="component" value="Unassembled WGS sequence"/>
</dbReference>
<dbReference type="EMBL" id="MLCF01000080">
    <property type="protein sequence ID" value="OIV36732.1"/>
    <property type="molecule type" value="Genomic_DNA"/>
</dbReference>
<evidence type="ECO:0000313" key="7">
    <source>
        <dbReference type="Proteomes" id="UP000243342"/>
    </source>
</evidence>
<accession>A0A1J7C5A3</accession>
<organism evidence="6 7">
    <name type="scientific">Mangrovactinospora gilvigrisea</name>
    <dbReference type="NCBI Taxonomy" id="1428644"/>
    <lineage>
        <taxon>Bacteria</taxon>
        <taxon>Bacillati</taxon>
        <taxon>Actinomycetota</taxon>
        <taxon>Actinomycetes</taxon>
        <taxon>Kitasatosporales</taxon>
        <taxon>Streptomycetaceae</taxon>
        <taxon>Mangrovactinospora</taxon>
    </lineage>
</organism>
<feature type="active site" evidence="3">
    <location>
        <position position="71"/>
    </location>
</feature>
<dbReference type="NCBIfam" id="TIGR02227">
    <property type="entry name" value="sigpep_I_bact"/>
    <property type="match status" value="1"/>
</dbReference>
<comment type="catalytic activity">
    <reaction evidence="4">
        <text>Cleavage of hydrophobic, N-terminal signal or leader sequences from secreted and periplasmic proteins.</text>
        <dbReference type="EC" id="3.4.21.89"/>
    </reaction>
</comment>
<dbReference type="GO" id="GO:0004252">
    <property type="term" value="F:serine-type endopeptidase activity"/>
    <property type="evidence" value="ECO:0007669"/>
    <property type="project" value="InterPro"/>
</dbReference>
<dbReference type="Gene3D" id="2.10.109.10">
    <property type="entry name" value="Umud Fragment, subunit A"/>
    <property type="match status" value="1"/>
</dbReference>
<feature type="domain" description="Peptidase S26" evidence="5">
    <location>
        <begin position="10"/>
        <end position="169"/>
    </location>
</feature>
<evidence type="ECO:0000256" key="2">
    <source>
        <dbReference type="ARBA" id="ARBA00009370"/>
    </source>
</evidence>
<dbReference type="GO" id="GO:0009003">
    <property type="term" value="F:signal peptidase activity"/>
    <property type="evidence" value="ECO:0007669"/>
    <property type="project" value="UniProtKB-EC"/>
</dbReference>
<comment type="similarity">
    <text evidence="2 4">Belongs to the peptidase S26 family.</text>
</comment>
<reference evidence="6 7" key="1">
    <citation type="submission" date="2016-10" db="EMBL/GenBank/DDBJ databases">
        <title>Genome sequence of Streptomyces gilvigriseus MUSC 26.</title>
        <authorList>
            <person name="Lee L.-H."/>
            <person name="Ser H.-L."/>
        </authorList>
    </citation>
    <scope>NUCLEOTIDE SEQUENCE [LARGE SCALE GENOMIC DNA]</scope>
    <source>
        <strain evidence="6 7">MUSC 26</strain>
    </source>
</reference>
<comment type="caution">
    <text evidence="6">The sequence shown here is derived from an EMBL/GenBank/DDBJ whole genome shotgun (WGS) entry which is preliminary data.</text>
</comment>
<gene>
    <name evidence="6" type="ORF">BIV57_14860</name>
</gene>
<dbReference type="PRINTS" id="PR00727">
    <property type="entry name" value="LEADERPTASE"/>
</dbReference>
<keyword evidence="4" id="KW-0472">Membrane</keyword>
<dbReference type="SUPFAM" id="SSF51306">
    <property type="entry name" value="LexA/Signal peptidase"/>
    <property type="match status" value="1"/>
</dbReference>
<dbReference type="EC" id="3.4.21.89" evidence="4"/>
<dbReference type="CDD" id="cd06530">
    <property type="entry name" value="S26_SPase_I"/>
    <property type="match status" value="1"/>
</dbReference>
<keyword evidence="4" id="KW-0378">Hydrolase</keyword>
<keyword evidence="7" id="KW-1185">Reference proteome</keyword>
<dbReference type="AlphaFoldDB" id="A0A1J7C5A3"/>
<keyword evidence="4" id="KW-0812">Transmembrane</keyword>
<evidence type="ECO:0000259" key="5">
    <source>
        <dbReference type="Pfam" id="PF10502"/>
    </source>
</evidence>
<dbReference type="STRING" id="1428644.BIV57_14860"/>
<feature type="active site" evidence="3">
    <location>
        <position position="30"/>
    </location>
</feature>
<dbReference type="PANTHER" id="PTHR43390">
    <property type="entry name" value="SIGNAL PEPTIDASE I"/>
    <property type="match status" value="1"/>
</dbReference>
<dbReference type="GO" id="GO:0005886">
    <property type="term" value="C:plasma membrane"/>
    <property type="evidence" value="ECO:0007669"/>
    <property type="project" value="UniProtKB-SubCell"/>
</dbReference>
<dbReference type="PANTHER" id="PTHR43390:SF1">
    <property type="entry name" value="CHLOROPLAST PROCESSING PEPTIDASE"/>
    <property type="match status" value="1"/>
</dbReference>
<protein>
    <recommendedName>
        <fullName evidence="4">Signal peptidase I</fullName>
        <ecNumber evidence="4">3.4.21.89</ecNumber>
    </recommendedName>
</protein>
<dbReference type="InterPro" id="IPR019533">
    <property type="entry name" value="Peptidase_S26"/>
</dbReference>
<comment type="subcellular location">
    <subcellularLocation>
        <location evidence="1">Cell membrane</location>
        <topology evidence="1">Single-pass type II membrane protein</topology>
    </subcellularLocation>
    <subcellularLocation>
        <location evidence="4">Membrane</location>
        <topology evidence="4">Single-pass type II membrane protein</topology>
    </subcellularLocation>
</comment>
<dbReference type="InterPro" id="IPR000223">
    <property type="entry name" value="Pept_S26A_signal_pept_1"/>
</dbReference>
<sequence length="242" mass="24630">MLIGVGIVAMLGGFGMLALNYRPFAVPTDSMKPTVQPGDRVLADRVPGTSARRGDVVVIKDPTWGALPEVKRVVGVGGDRVSCCNKQGLLTVDGKPLKETYLAPRPLGDRTAHQQSALSKFAVTVPSGRLFLLGDNRLNSMDSAARLGDGKHGTVPVDAVVGRVEAVAWPSDRIGLLGGDRAGRAVFAAAGVPGAAKDAGGGAGPLVPALAVCVGGVALLLLTTLAGGVTAIAARSRERRGA</sequence>
<dbReference type="GO" id="GO:0006465">
    <property type="term" value="P:signal peptide processing"/>
    <property type="evidence" value="ECO:0007669"/>
    <property type="project" value="InterPro"/>
</dbReference>
<evidence type="ECO:0000256" key="1">
    <source>
        <dbReference type="ARBA" id="ARBA00004401"/>
    </source>
</evidence>
<evidence type="ECO:0000313" key="6">
    <source>
        <dbReference type="EMBL" id="OIV36732.1"/>
    </source>
</evidence>
<dbReference type="InterPro" id="IPR036286">
    <property type="entry name" value="LexA/Signal_pep-like_sf"/>
</dbReference>
<keyword evidence="4" id="KW-0645">Protease</keyword>
<keyword evidence="4" id="KW-1133">Transmembrane helix</keyword>
<proteinExistence type="inferred from homology"/>
<name>A0A1J7C5A3_9ACTN</name>